<evidence type="ECO:0000313" key="2">
    <source>
        <dbReference type="EMBL" id="MFC0632638.1"/>
    </source>
</evidence>
<feature type="signal peptide" evidence="1">
    <location>
        <begin position="1"/>
        <end position="19"/>
    </location>
</feature>
<dbReference type="Proteomes" id="UP001589906">
    <property type="component" value="Unassembled WGS sequence"/>
</dbReference>
<evidence type="ECO:0000313" key="3">
    <source>
        <dbReference type="Proteomes" id="UP001589906"/>
    </source>
</evidence>
<proteinExistence type="predicted"/>
<name>A0ABV6QZ30_9CAUL</name>
<reference evidence="2 3" key="1">
    <citation type="submission" date="2024-09" db="EMBL/GenBank/DDBJ databases">
        <authorList>
            <person name="Sun Q."/>
            <person name="Mori K."/>
        </authorList>
    </citation>
    <scope>NUCLEOTIDE SEQUENCE [LARGE SCALE GENOMIC DNA]</scope>
    <source>
        <strain evidence="2 3">NCAIM B.02621</strain>
    </source>
</reference>
<keyword evidence="1" id="KW-0732">Signal</keyword>
<feature type="chain" id="PRO_5046790943" evidence="1">
    <location>
        <begin position="20"/>
        <end position="259"/>
    </location>
</feature>
<gene>
    <name evidence="2" type="ORF">ACFFGE_01915</name>
</gene>
<dbReference type="EMBL" id="JBHLSW010000003">
    <property type="protein sequence ID" value="MFC0632638.1"/>
    <property type="molecule type" value="Genomic_DNA"/>
</dbReference>
<protein>
    <submittedName>
        <fullName evidence="2">Uncharacterized protein</fullName>
    </submittedName>
</protein>
<organism evidence="2 3">
    <name type="scientific">Brevundimonas balnearis</name>
    <dbReference type="NCBI Taxonomy" id="1572858"/>
    <lineage>
        <taxon>Bacteria</taxon>
        <taxon>Pseudomonadati</taxon>
        <taxon>Pseudomonadota</taxon>
        <taxon>Alphaproteobacteria</taxon>
        <taxon>Caulobacterales</taxon>
        <taxon>Caulobacteraceae</taxon>
        <taxon>Brevundimonas</taxon>
    </lineage>
</organism>
<sequence length="259" mass="27712">MKTVAAAFLFAAATTPCLAGAWTQPAGGGQVIIKYEDVRADDGFDPDGARVPLPAERRERFASVFAEYGLSDRVTLRLRTDLQSGEDAFVDYEGRGPLEVGVNWRLHRGATTAAALYVGFSQGGEGRNAGYAAPGEGDRDAEVRLAVGRSFTALPGPLARASASGAFVEAQVARRARDGLPDEARLDLTVGVRPDPDWLLLTQVYAGAADQDGPRWVNLEASAVRQFGPWRLQAGWRTSLAGRETPAAQGPVIGLWRNF</sequence>
<comment type="caution">
    <text evidence="2">The sequence shown here is derived from an EMBL/GenBank/DDBJ whole genome shotgun (WGS) entry which is preliminary data.</text>
</comment>
<dbReference type="RefSeq" id="WP_376833767.1">
    <property type="nucleotide sequence ID" value="NZ_JBHLSW010000003.1"/>
</dbReference>
<evidence type="ECO:0000256" key="1">
    <source>
        <dbReference type="SAM" id="SignalP"/>
    </source>
</evidence>
<accession>A0ABV6QZ30</accession>
<keyword evidence="3" id="KW-1185">Reference proteome</keyword>